<evidence type="ECO:0000313" key="4">
    <source>
        <dbReference type="Proteomes" id="UP001065593"/>
    </source>
</evidence>
<dbReference type="InterPro" id="IPR023393">
    <property type="entry name" value="START-like_dom_sf"/>
</dbReference>
<dbReference type="CDD" id="cd08899">
    <property type="entry name" value="SRPBCC_CalC_Aha1-like_6"/>
    <property type="match status" value="1"/>
</dbReference>
<keyword evidence="4" id="KW-1185">Reference proteome</keyword>
<dbReference type="Proteomes" id="UP001065593">
    <property type="component" value="Unassembled WGS sequence"/>
</dbReference>
<evidence type="ECO:0000259" key="2">
    <source>
        <dbReference type="Pfam" id="PF08327"/>
    </source>
</evidence>
<comment type="similarity">
    <text evidence="1">Belongs to the AHA1 family.</text>
</comment>
<feature type="domain" description="Activator of Hsp90 ATPase homologue 1/2-like C-terminal" evidence="2">
    <location>
        <begin position="22"/>
        <end position="133"/>
    </location>
</feature>
<organism evidence="3 4">
    <name type="scientific">Lysinibacillus piscis</name>
    <dbReference type="NCBI Taxonomy" id="2518931"/>
    <lineage>
        <taxon>Bacteria</taxon>
        <taxon>Bacillati</taxon>
        <taxon>Bacillota</taxon>
        <taxon>Bacilli</taxon>
        <taxon>Bacillales</taxon>
        <taxon>Bacillaceae</taxon>
        <taxon>Lysinibacillus</taxon>
    </lineage>
</organism>
<protein>
    <recommendedName>
        <fullName evidence="2">Activator of Hsp90 ATPase homologue 1/2-like C-terminal domain-containing protein</fullName>
    </recommendedName>
</protein>
<name>A0ABQ5NN60_9BACI</name>
<dbReference type="EMBL" id="BRZA01000003">
    <property type="protein sequence ID" value="GLC89526.1"/>
    <property type="molecule type" value="Genomic_DNA"/>
</dbReference>
<reference evidence="3" key="1">
    <citation type="submission" date="2022-08" db="EMBL/GenBank/DDBJ databases">
        <title>Draft genome sequence of Lysinibacillus sp. strain KH24.</title>
        <authorList>
            <person name="Kanbe H."/>
            <person name="Itoh H."/>
        </authorList>
    </citation>
    <scope>NUCLEOTIDE SEQUENCE</scope>
    <source>
        <strain evidence="3">KH24</strain>
    </source>
</reference>
<dbReference type="InterPro" id="IPR013538">
    <property type="entry name" value="ASHA1/2-like_C"/>
</dbReference>
<proteinExistence type="inferred from homology"/>
<evidence type="ECO:0000256" key="1">
    <source>
        <dbReference type="ARBA" id="ARBA00006817"/>
    </source>
</evidence>
<dbReference type="RefSeq" id="WP_264989329.1">
    <property type="nucleotide sequence ID" value="NZ_BRZA01000003.1"/>
</dbReference>
<dbReference type="Gene3D" id="3.30.530.20">
    <property type="match status" value="1"/>
</dbReference>
<accession>A0ABQ5NN60</accession>
<dbReference type="Pfam" id="PF08327">
    <property type="entry name" value="AHSA1"/>
    <property type="match status" value="1"/>
</dbReference>
<evidence type="ECO:0000313" key="3">
    <source>
        <dbReference type="EMBL" id="GLC89526.1"/>
    </source>
</evidence>
<gene>
    <name evidence="3" type="ORF">LYSBPC_26530</name>
</gene>
<sequence length="162" mass="18546">MLATISQQANHSIAQFARPLPYSVDAVWAVLTENDKLQKWMGNLEIIELRKNGKIHFNMNDGTDAFEEIAIIDFIDKEVLAFEWGTDTVRFEVSPTSEGCQLRLIESIHALTEHTAKDLAGWHICLNLLTDLLNGIVHNEFPMDDWQKRYTDYQLLVDNSKA</sequence>
<comment type="caution">
    <text evidence="3">The sequence shown here is derived from an EMBL/GenBank/DDBJ whole genome shotgun (WGS) entry which is preliminary data.</text>
</comment>
<dbReference type="SUPFAM" id="SSF55961">
    <property type="entry name" value="Bet v1-like"/>
    <property type="match status" value="1"/>
</dbReference>